<sequence>MVDPNRKINRFTDRDIEFLDECEEEFANRFTDADIDFVNHCSKPLADPPIVENWSFSGAGNNYRGGGGGQRGNYSGGNRGYNRGGWNKWGRDRGDNKGYRGGGGGQPYRHNNRRYNDKPYERHNRGGNDRDERPHQPMNIRRDYGNFVPASKD</sequence>
<dbReference type="AlphaFoldDB" id="W8BEG4"/>
<feature type="region of interest" description="Disordered" evidence="4">
    <location>
        <begin position="48"/>
        <end position="153"/>
    </location>
</feature>
<comment type="subcellular location">
    <subcellularLocation>
        <location evidence="1">Nucleus</location>
    </subcellularLocation>
</comment>
<protein>
    <submittedName>
        <fullName evidence="5">RNMT-activating mini protein</fullName>
    </submittedName>
</protein>
<evidence type="ECO:0000256" key="1">
    <source>
        <dbReference type="ARBA" id="ARBA00004123"/>
    </source>
</evidence>
<dbReference type="PANTHER" id="PTHR48168">
    <property type="entry name" value="RNA GUANINE-7 METHYLTRANSFERASE-ACTIVATING SUBUNIT-LIKE (PSEUDOGENE)-RELATED"/>
    <property type="match status" value="1"/>
</dbReference>
<dbReference type="GO" id="GO:0003723">
    <property type="term" value="F:RNA binding"/>
    <property type="evidence" value="ECO:0007669"/>
    <property type="project" value="InterPro"/>
</dbReference>
<comment type="similarity">
    <text evidence="3">Belongs to the RAM family.</text>
</comment>
<dbReference type="GO" id="GO:0031533">
    <property type="term" value="C:mRNA capping enzyme complex"/>
    <property type="evidence" value="ECO:0007669"/>
    <property type="project" value="InterPro"/>
</dbReference>
<reference evidence="5" key="2">
    <citation type="journal article" date="2014" name="BMC Genomics">
        <title>A genomic perspective to assessing quality of mass-reared SIT flies used in Mediterranean fruit fly (Ceratitis capitata) eradication in California.</title>
        <authorList>
            <person name="Calla B."/>
            <person name="Hall B."/>
            <person name="Hou S."/>
            <person name="Geib S.M."/>
        </authorList>
    </citation>
    <scope>NUCLEOTIDE SEQUENCE</scope>
</reference>
<dbReference type="Pfam" id="PF15320">
    <property type="entry name" value="RAM"/>
    <property type="match status" value="1"/>
</dbReference>
<feature type="compositionally biased region" description="Basic and acidic residues" evidence="4">
    <location>
        <begin position="114"/>
        <end position="144"/>
    </location>
</feature>
<dbReference type="InterPro" id="IPR028271">
    <property type="entry name" value="RAMAC"/>
</dbReference>
<dbReference type="OrthoDB" id="5875297at2759"/>
<evidence type="ECO:0000256" key="4">
    <source>
        <dbReference type="SAM" id="MobiDB-lite"/>
    </source>
</evidence>
<evidence type="ECO:0000256" key="3">
    <source>
        <dbReference type="ARBA" id="ARBA00034716"/>
    </source>
</evidence>
<name>W8BEG4_CERCA</name>
<dbReference type="EMBL" id="GAMC01009503">
    <property type="protein sequence ID" value="JAB97052.1"/>
    <property type="molecule type" value="mRNA"/>
</dbReference>
<gene>
    <name evidence="5" type="primary">RAM</name>
</gene>
<feature type="compositionally biased region" description="Gly residues" evidence="4">
    <location>
        <begin position="63"/>
        <end position="83"/>
    </location>
</feature>
<proteinExistence type="evidence at transcript level"/>
<feature type="compositionally biased region" description="Basic and acidic residues" evidence="4">
    <location>
        <begin position="89"/>
        <end position="98"/>
    </location>
</feature>
<organism evidence="5">
    <name type="scientific">Ceratitis capitata</name>
    <name type="common">Mediterranean fruit fly</name>
    <name type="synonym">Tephritis capitata</name>
    <dbReference type="NCBI Taxonomy" id="7213"/>
    <lineage>
        <taxon>Eukaryota</taxon>
        <taxon>Metazoa</taxon>
        <taxon>Ecdysozoa</taxon>
        <taxon>Arthropoda</taxon>
        <taxon>Hexapoda</taxon>
        <taxon>Insecta</taxon>
        <taxon>Pterygota</taxon>
        <taxon>Neoptera</taxon>
        <taxon>Endopterygota</taxon>
        <taxon>Diptera</taxon>
        <taxon>Brachycera</taxon>
        <taxon>Muscomorpha</taxon>
        <taxon>Tephritoidea</taxon>
        <taxon>Tephritidae</taxon>
        <taxon>Ceratitis</taxon>
        <taxon>Ceratitis</taxon>
    </lineage>
</organism>
<evidence type="ECO:0000256" key="2">
    <source>
        <dbReference type="ARBA" id="ARBA00023242"/>
    </source>
</evidence>
<dbReference type="GO" id="GO:0106005">
    <property type="term" value="P:RNA 5'-cap (guanine-N7)-methylation"/>
    <property type="evidence" value="ECO:0007669"/>
    <property type="project" value="InterPro"/>
</dbReference>
<evidence type="ECO:0000313" key="5">
    <source>
        <dbReference type="EMBL" id="JAB97052.1"/>
    </source>
</evidence>
<keyword evidence="2" id="KW-0539">Nucleus</keyword>
<accession>W8BEG4</accession>
<reference evidence="5" key="1">
    <citation type="submission" date="2013-07" db="EMBL/GenBank/DDBJ databases">
        <authorList>
            <person name="Geib S."/>
        </authorList>
    </citation>
    <scope>NUCLEOTIDE SEQUENCE</scope>
</reference>
<dbReference type="PANTHER" id="PTHR48168:SF1">
    <property type="entry name" value="RNA GUANINE-N7 METHYLTRANSFERASE ACTIVATING SUBUNIT-RELATED"/>
    <property type="match status" value="1"/>
</dbReference>